<keyword evidence="3" id="KW-1003">Cell membrane</keyword>
<evidence type="ECO:0000313" key="9">
    <source>
        <dbReference type="EMBL" id="POD83477.1"/>
    </source>
</evidence>
<organism evidence="9 10">
    <name type="scientific">Lactiplantibacillus plantarum subsp. plantarum</name>
    <dbReference type="NCBI Taxonomy" id="337330"/>
    <lineage>
        <taxon>Bacteria</taxon>
        <taxon>Bacillati</taxon>
        <taxon>Bacillota</taxon>
        <taxon>Bacilli</taxon>
        <taxon>Lactobacillales</taxon>
        <taxon>Lactobacillaceae</taxon>
        <taxon>Lactiplantibacillus</taxon>
    </lineage>
</organism>
<feature type="transmembrane region" description="Helical" evidence="7">
    <location>
        <begin position="139"/>
        <end position="160"/>
    </location>
</feature>
<dbReference type="InterPro" id="IPR011701">
    <property type="entry name" value="MFS"/>
</dbReference>
<protein>
    <recommendedName>
        <fullName evidence="8">Major facilitator superfamily (MFS) profile domain-containing protein</fullName>
    </recommendedName>
</protein>
<dbReference type="PANTHER" id="PTHR23517">
    <property type="entry name" value="RESISTANCE PROTEIN MDTM, PUTATIVE-RELATED-RELATED"/>
    <property type="match status" value="1"/>
</dbReference>
<proteinExistence type="predicted"/>
<evidence type="ECO:0000256" key="7">
    <source>
        <dbReference type="SAM" id="Phobius"/>
    </source>
</evidence>
<evidence type="ECO:0000256" key="4">
    <source>
        <dbReference type="ARBA" id="ARBA00022692"/>
    </source>
</evidence>
<keyword evidence="5 7" id="KW-1133">Transmembrane helix</keyword>
<comment type="caution">
    <text evidence="9">The sequence shown here is derived from an EMBL/GenBank/DDBJ whole genome shotgun (WGS) entry which is preliminary data.</text>
</comment>
<sequence length="404" mass="43430">MMKDKQNHLLFKVSLLSISLFLMMAPQISSALPLMYHAFPGIQQAGVQTLATIPNFGVVAGLLVSPLMVRWCHEKLTIVIGLVVTLLAGTFPMYATAYSAILVSRFLIGAGIGLFNSLAVSLIPQFYKRDENELAQMIGYQNVMGSVGAAIASFLVSYLVTISWHAAFAIYLLVIPALILFTLFVPLPRPVIQAASQSKKAATVTRKINMPVVVIAVLMFLVFIFYMPFSYELPSLIVANGMGTSSTAALIAGLSTLVSIPVGASFGFFFKRLHDRIFPLGFLLVAVGFILIAVATNIVFLFVAVVILGFGFGIGVPYLYNWLDWAAPESSLNLATTIVLVLVNIGCFVSPTIMDVLANIVGHGTPRGVMMLSGVAFLLIAAYALGHYLHVHQAQANIAGGTHD</sequence>
<accession>A0A2S3U5E0</accession>
<evidence type="ECO:0000256" key="3">
    <source>
        <dbReference type="ARBA" id="ARBA00022475"/>
    </source>
</evidence>
<dbReference type="InterPro" id="IPR020846">
    <property type="entry name" value="MFS_dom"/>
</dbReference>
<feature type="transmembrane region" description="Helical" evidence="7">
    <location>
        <begin position="47"/>
        <end position="69"/>
    </location>
</feature>
<evidence type="ECO:0000256" key="2">
    <source>
        <dbReference type="ARBA" id="ARBA00022448"/>
    </source>
</evidence>
<dbReference type="Gene3D" id="1.20.1250.20">
    <property type="entry name" value="MFS general substrate transporter like domains"/>
    <property type="match status" value="1"/>
</dbReference>
<dbReference type="GO" id="GO:0022857">
    <property type="term" value="F:transmembrane transporter activity"/>
    <property type="evidence" value="ECO:0007669"/>
    <property type="project" value="InterPro"/>
</dbReference>
<dbReference type="Proteomes" id="UP000236990">
    <property type="component" value="Unassembled WGS sequence"/>
</dbReference>
<keyword evidence="6 7" id="KW-0472">Membrane</keyword>
<feature type="transmembrane region" description="Helical" evidence="7">
    <location>
        <begin position="249"/>
        <end position="270"/>
    </location>
</feature>
<gene>
    <name evidence="9" type="ORF">S101258_02038</name>
</gene>
<reference evidence="9 10" key="1">
    <citation type="submission" date="2017-06" db="EMBL/GenBank/DDBJ databases">
        <title>Genome sequence of Lactobacillus plantarum subsp. plantarum strain SRCM101258.</title>
        <authorList>
            <person name="Cho S.H."/>
        </authorList>
    </citation>
    <scope>NUCLEOTIDE SEQUENCE [LARGE SCALE GENOMIC DNA]</scope>
    <source>
        <strain evidence="9 10">SRCM101258</strain>
    </source>
</reference>
<feature type="transmembrane region" description="Helical" evidence="7">
    <location>
        <begin position="76"/>
        <end position="94"/>
    </location>
</feature>
<comment type="subcellular location">
    <subcellularLocation>
        <location evidence="1">Cell membrane</location>
        <topology evidence="1">Multi-pass membrane protein</topology>
    </subcellularLocation>
</comment>
<keyword evidence="2" id="KW-0813">Transport</keyword>
<feature type="transmembrane region" description="Helical" evidence="7">
    <location>
        <begin position="334"/>
        <end position="357"/>
    </location>
</feature>
<dbReference type="Pfam" id="PF07690">
    <property type="entry name" value="MFS_1"/>
    <property type="match status" value="1"/>
</dbReference>
<feature type="transmembrane region" description="Helical" evidence="7">
    <location>
        <begin position="369"/>
        <end position="389"/>
    </location>
</feature>
<name>A0A2S3U5E0_LACPN</name>
<evidence type="ECO:0000313" key="10">
    <source>
        <dbReference type="Proteomes" id="UP000236990"/>
    </source>
</evidence>
<feature type="transmembrane region" description="Helical" evidence="7">
    <location>
        <begin position="106"/>
        <end position="127"/>
    </location>
</feature>
<feature type="transmembrane region" description="Helical" evidence="7">
    <location>
        <begin position="282"/>
        <end position="314"/>
    </location>
</feature>
<evidence type="ECO:0000259" key="8">
    <source>
        <dbReference type="PROSITE" id="PS50850"/>
    </source>
</evidence>
<dbReference type="PROSITE" id="PS50850">
    <property type="entry name" value="MFS"/>
    <property type="match status" value="1"/>
</dbReference>
<feature type="transmembrane region" description="Helical" evidence="7">
    <location>
        <begin position="208"/>
        <end position="229"/>
    </location>
</feature>
<feature type="domain" description="Major facilitator superfamily (MFS) profile" evidence="8">
    <location>
        <begin position="1"/>
        <end position="392"/>
    </location>
</feature>
<dbReference type="InterPro" id="IPR036259">
    <property type="entry name" value="MFS_trans_sf"/>
</dbReference>
<evidence type="ECO:0000256" key="1">
    <source>
        <dbReference type="ARBA" id="ARBA00004651"/>
    </source>
</evidence>
<dbReference type="SUPFAM" id="SSF103473">
    <property type="entry name" value="MFS general substrate transporter"/>
    <property type="match status" value="1"/>
</dbReference>
<keyword evidence="4 7" id="KW-0812">Transmembrane</keyword>
<evidence type="ECO:0000256" key="5">
    <source>
        <dbReference type="ARBA" id="ARBA00022989"/>
    </source>
</evidence>
<dbReference type="GO" id="GO:0005886">
    <property type="term" value="C:plasma membrane"/>
    <property type="evidence" value="ECO:0007669"/>
    <property type="project" value="UniProtKB-SubCell"/>
</dbReference>
<dbReference type="AlphaFoldDB" id="A0A2S3U5E0"/>
<dbReference type="InterPro" id="IPR050171">
    <property type="entry name" value="MFS_Transporters"/>
</dbReference>
<dbReference type="EMBL" id="NKCZ01000110">
    <property type="protein sequence ID" value="POD83477.1"/>
    <property type="molecule type" value="Genomic_DNA"/>
</dbReference>
<feature type="transmembrane region" description="Helical" evidence="7">
    <location>
        <begin position="166"/>
        <end position="187"/>
    </location>
</feature>
<dbReference type="PANTHER" id="PTHR23517:SF3">
    <property type="entry name" value="INTEGRAL MEMBRANE TRANSPORT PROTEIN"/>
    <property type="match status" value="1"/>
</dbReference>
<evidence type="ECO:0000256" key="6">
    <source>
        <dbReference type="ARBA" id="ARBA00023136"/>
    </source>
</evidence>